<evidence type="ECO:0000256" key="5">
    <source>
        <dbReference type="ARBA" id="ARBA00022927"/>
    </source>
</evidence>
<dbReference type="PANTHER" id="PTHR42982">
    <property type="entry name" value="SEC-INDEPENDENT PROTEIN TRANSLOCASE PROTEIN TATA"/>
    <property type="match status" value="1"/>
</dbReference>
<dbReference type="Gene3D" id="1.20.5.3310">
    <property type="match status" value="1"/>
</dbReference>
<evidence type="ECO:0000256" key="10">
    <source>
        <dbReference type="SAM" id="Phobius"/>
    </source>
</evidence>
<feature type="transmembrane region" description="Helical" evidence="10">
    <location>
        <begin position="6"/>
        <end position="28"/>
    </location>
</feature>
<comment type="caution">
    <text evidence="11">The sequence shown here is derived from an EMBL/GenBank/DDBJ whole genome shotgun (WGS) entry which is preliminary data.</text>
</comment>
<comment type="subcellular location">
    <subcellularLocation>
        <location evidence="1">Cell membrane</location>
        <topology evidence="1">Single-pass membrane protein</topology>
    </subcellularLocation>
</comment>
<dbReference type="InterPro" id="IPR003369">
    <property type="entry name" value="TatA/B/E"/>
</dbReference>
<dbReference type="Proteomes" id="UP001596395">
    <property type="component" value="Unassembled WGS sequence"/>
</dbReference>
<evidence type="ECO:0000313" key="11">
    <source>
        <dbReference type="EMBL" id="MFC6955324.1"/>
    </source>
</evidence>
<keyword evidence="12" id="KW-1185">Reference proteome</keyword>
<evidence type="ECO:0000256" key="9">
    <source>
        <dbReference type="SAM" id="MobiDB-lite"/>
    </source>
</evidence>
<evidence type="ECO:0000256" key="1">
    <source>
        <dbReference type="ARBA" id="ARBA00004162"/>
    </source>
</evidence>
<keyword evidence="5" id="KW-0653">Protein transport</keyword>
<keyword evidence="8 10" id="KW-0472">Membrane</keyword>
<evidence type="ECO:0000256" key="7">
    <source>
        <dbReference type="ARBA" id="ARBA00023010"/>
    </source>
</evidence>
<evidence type="ECO:0000256" key="2">
    <source>
        <dbReference type="ARBA" id="ARBA00022448"/>
    </source>
</evidence>
<accession>A0ABD5VIT1</accession>
<dbReference type="GO" id="GO:0005886">
    <property type="term" value="C:plasma membrane"/>
    <property type="evidence" value="ECO:0007669"/>
    <property type="project" value="UniProtKB-SubCell"/>
</dbReference>
<dbReference type="RefSeq" id="WP_336352254.1">
    <property type="nucleotide sequence ID" value="NZ_JAZAQL010000006.1"/>
</dbReference>
<organism evidence="11 12">
    <name type="scientific">Halorubellus litoreus</name>
    <dbReference type="NCBI Taxonomy" id="755308"/>
    <lineage>
        <taxon>Archaea</taxon>
        <taxon>Methanobacteriati</taxon>
        <taxon>Methanobacteriota</taxon>
        <taxon>Stenosarchaea group</taxon>
        <taxon>Halobacteria</taxon>
        <taxon>Halobacteriales</taxon>
        <taxon>Halorubellaceae</taxon>
        <taxon>Halorubellus</taxon>
    </lineage>
</organism>
<feature type="region of interest" description="Disordered" evidence="9">
    <location>
        <begin position="57"/>
        <end position="95"/>
    </location>
</feature>
<sequence>MLPPLFIGGLGGPELVIIFMLVVLLFGANKLPKLARASGEAMGEFQKGRDEIEREIKDATSVKSDGVDGVDATESDSTVESDLETDVDSDRTSSA</sequence>
<keyword evidence="3" id="KW-1003">Cell membrane</keyword>
<dbReference type="PANTHER" id="PTHR42982:SF1">
    <property type="entry name" value="SEC-INDEPENDENT PROTEIN TRANSLOCASE PROTEIN TATA"/>
    <property type="match status" value="1"/>
</dbReference>
<dbReference type="AlphaFoldDB" id="A0ABD5VIT1"/>
<evidence type="ECO:0000313" key="12">
    <source>
        <dbReference type="Proteomes" id="UP001596395"/>
    </source>
</evidence>
<reference evidence="11 12" key="1">
    <citation type="journal article" date="2019" name="Int. J. Syst. Evol. Microbiol.">
        <title>The Global Catalogue of Microorganisms (GCM) 10K type strain sequencing project: providing services to taxonomists for standard genome sequencing and annotation.</title>
        <authorList>
            <consortium name="The Broad Institute Genomics Platform"/>
            <consortium name="The Broad Institute Genome Sequencing Center for Infectious Disease"/>
            <person name="Wu L."/>
            <person name="Ma J."/>
        </authorList>
    </citation>
    <scope>NUCLEOTIDE SEQUENCE [LARGE SCALE GENOMIC DNA]</scope>
    <source>
        <strain evidence="11 12">GX26</strain>
    </source>
</reference>
<proteinExistence type="predicted"/>
<dbReference type="NCBIfam" id="TIGR01411">
    <property type="entry name" value="tatAE"/>
    <property type="match status" value="1"/>
</dbReference>
<keyword evidence="2" id="KW-0813">Transport</keyword>
<keyword evidence="4 10" id="KW-0812">Transmembrane</keyword>
<dbReference type="GO" id="GO:0015031">
    <property type="term" value="P:protein transport"/>
    <property type="evidence" value="ECO:0007669"/>
    <property type="project" value="UniProtKB-KW"/>
</dbReference>
<gene>
    <name evidence="11" type="ORF">ACFQGB_20880</name>
</gene>
<feature type="compositionally biased region" description="Acidic residues" evidence="9">
    <location>
        <begin position="71"/>
        <end position="87"/>
    </location>
</feature>
<evidence type="ECO:0000256" key="3">
    <source>
        <dbReference type="ARBA" id="ARBA00022475"/>
    </source>
</evidence>
<dbReference type="Pfam" id="PF02416">
    <property type="entry name" value="TatA_B_E"/>
    <property type="match status" value="1"/>
</dbReference>
<evidence type="ECO:0000256" key="8">
    <source>
        <dbReference type="ARBA" id="ARBA00023136"/>
    </source>
</evidence>
<keyword evidence="7" id="KW-0811">Translocation</keyword>
<dbReference type="InterPro" id="IPR006312">
    <property type="entry name" value="TatA/E"/>
</dbReference>
<evidence type="ECO:0000256" key="6">
    <source>
        <dbReference type="ARBA" id="ARBA00022989"/>
    </source>
</evidence>
<dbReference type="EMBL" id="JBHSXN010000006">
    <property type="protein sequence ID" value="MFC6955324.1"/>
    <property type="molecule type" value="Genomic_DNA"/>
</dbReference>
<name>A0ABD5VIT1_9EURY</name>
<evidence type="ECO:0000256" key="4">
    <source>
        <dbReference type="ARBA" id="ARBA00022692"/>
    </source>
</evidence>
<protein>
    <submittedName>
        <fullName evidence="11">Twin-arginine translocase TatA/TatE family subunit</fullName>
    </submittedName>
</protein>
<keyword evidence="6 10" id="KW-1133">Transmembrane helix</keyword>